<dbReference type="EMBL" id="JAPDFL010000001">
    <property type="protein sequence ID" value="MCW1933425.1"/>
    <property type="molecule type" value="Genomic_DNA"/>
</dbReference>
<protein>
    <recommendedName>
        <fullName evidence="4">DUF2497 domain-containing protein</fullName>
    </recommendedName>
</protein>
<reference evidence="2 3" key="1">
    <citation type="submission" date="2022-10" db="EMBL/GenBank/DDBJ databases">
        <title>Pararhodobacter sp. nov., isolated from marine algae.</title>
        <authorList>
            <person name="Choi B.J."/>
            <person name="Kim J.M."/>
            <person name="Lee J.K."/>
            <person name="Choi D.G."/>
            <person name="Jeon C.O."/>
        </authorList>
    </citation>
    <scope>NUCLEOTIDE SEQUENCE [LARGE SCALE GENOMIC DNA]</scope>
    <source>
        <strain evidence="2 3">ZQ420</strain>
    </source>
</reference>
<accession>A0ABT3H0S2</accession>
<evidence type="ECO:0008006" key="4">
    <source>
        <dbReference type="Google" id="ProtNLM"/>
    </source>
</evidence>
<dbReference type="RefSeq" id="WP_264506339.1">
    <property type="nucleotide sequence ID" value="NZ_JAPDFL010000001.1"/>
</dbReference>
<keyword evidence="3" id="KW-1185">Reference proteome</keyword>
<evidence type="ECO:0000256" key="1">
    <source>
        <dbReference type="SAM" id="MobiDB-lite"/>
    </source>
</evidence>
<sequence>MSDAMTNREIEDVLTSIRRLVAQEGAPRGDTGRLVLTEAQRITAPPLVLTLGAKADDLDGDEPTSEHDLPAPDFGKLEATIAELEAAVSATGGSWESDSVDENPKASNVTELYGRLSFVHRADEVARADEPVPAVGSLAAAPAEPAEPLAEPATETETEADPVATEALSVQPDLSDREEAGLEEGILDEDALRAMIAQIVREELHGQLGERITAQVRKLVRAEIAKALDERSFL</sequence>
<name>A0ABT3H0S2_9RHOB</name>
<feature type="region of interest" description="Disordered" evidence="1">
    <location>
        <begin position="139"/>
        <end position="162"/>
    </location>
</feature>
<gene>
    <name evidence="2" type="ORF">OKW52_14440</name>
</gene>
<proteinExistence type="predicted"/>
<dbReference type="Proteomes" id="UP001208938">
    <property type="component" value="Unassembled WGS sequence"/>
</dbReference>
<organism evidence="2 3">
    <name type="scientific">Pararhodobacter zhoushanensis</name>
    <dbReference type="NCBI Taxonomy" id="2479545"/>
    <lineage>
        <taxon>Bacteria</taxon>
        <taxon>Pseudomonadati</taxon>
        <taxon>Pseudomonadota</taxon>
        <taxon>Alphaproteobacteria</taxon>
        <taxon>Rhodobacterales</taxon>
        <taxon>Paracoccaceae</taxon>
        <taxon>Pararhodobacter</taxon>
    </lineage>
</organism>
<evidence type="ECO:0000313" key="3">
    <source>
        <dbReference type="Proteomes" id="UP001208938"/>
    </source>
</evidence>
<evidence type="ECO:0000313" key="2">
    <source>
        <dbReference type="EMBL" id="MCW1933425.1"/>
    </source>
</evidence>
<comment type="caution">
    <text evidence="2">The sequence shown here is derived from an EMBL/GenBank/DDBJ whole genome shotgun (WGS) entry which is preliminary data.</text>
</comment>
<feature type="compositionally biased region" description="Low complexity" evidence="1">
    <location>
        <begin position="139"/>
        <end position="153"/>
    </location>
</feature>